<accession>A0A2I0GK23</accession>
<dbReference type="AlphaFoldDB" id="A0A2I0GK23"/>
<evidence type="ECO:0000313" key="3">
    <source>
        <dbReference type="Proteomes" id="UP000233551"/>
    </source>
</evidence>
<keyword evidence="3" id="KW-1185">Reference proteome</keyword>
<evidence type="ECO:0000256" key="1">
    <source>
        <dbReference type="SAM" id="Phobius"/>
    </source>
</evidence>
<comment type="caution">
    <text evidence="2">The sequence shown here is derived from an EMBL/GenBank/DDBJ whole genome shotgun (WGS) entry which is preliminary data.</text>
</comment>
<keyword evidence="1" id="KW-0812">Transmembrane</keyword>
<dbReference type="Proteomes" id="UP000233551">
    <property type="component" value="Unassembled WGS sequence"/>
</dbReference>
<gene>
    <name evidence="2" type="ORF">CRG98_050230</name>
</gene>
<protein>
    <submittedName>
        <fullName evidence="2">Uncharacterized protein</fullName>
    </submittedName>
</protein>
<sequence length="87" mass="9790">MARNIDRELQNLAVEDRELRAQVDRVITKFHGLMNLVVAFSEGGSIVHAHNSTFHCQQVAKMIIPWIVVLSVGATLSLHPLREDCRS</sequence>
<reference evidence="2 3" key="1">
    <citation type="submission" date="2017-11" db="EMBL/GenBank/DDBJ databases">
        <title>De-novo sequencing of pomegranate (Punica granatum L.) genome.</title>
        <authorList>
            <person name="Akparov Z."/>
            <person name="Amiraslanov A."/>
            <person name="Hajiyeva S."/>
            <person name="Abbasov M."/>
            <person name="Kaur K."/>
            <person name="Hamwieh A."/>
            <person name="Solovyev V."/>
            <person name="Salamov A."/>
            <person name="Braich B."/>
            <person name="Kosarev P."/>
            <person name="Mahmoud A."/>
            <person name="Hajiyev E."/>
            <person name="Babayeva S."/>
            <person name="Izzatullayeva V."/>
            <person name="Mammadov A."/>
            <person name="Mammadov A."/>
            <person name="Sharifova S."/>
            <person name="Ojaghi J."/>
            <person name="Eynullazada K."/>
            <person name="Bayramov B."/>
            <person name="Abdulazimova A."/>
            <person name="Shahmuradov I."/>
        </authorList>
    </citation>
    <scope>NUCLEOTIDE SEQUENCE [LARGE SCALE GENOMIC DNA]</scope>
    <source>
        <strain evidence="3">cv. AG2017</strain>
        <tissue evidence="2">Leaf</tissue>
    </source>
</reference>
<evidence type="ECO:0000313" key="2">
    <source>
        <dbReference type="EMBL" id="PKH63909.1"/>
    </source>
</evidence>
<keyword evidence="1" id="KW-0472">Membrane</keyword>
<dbReference type="EMBL" id="PGOL01044970">
    <property type="protein sequence ID" value="PKH63909.1"/>
    <property type="molecule type" value="Genomic_DNA"/>
</dbReference>
<feature type="transmembrane region" description="Helical" evidence="1">
    <location>
        <begin position="63"/>
        <end position="81"/>
    </location>
</feature>
<proteinExistence type="predicted"/>
<name>A0A2I0GK23_PUNGR</name>
<organism evidence="2 3">
    <name type="scientific">Punica granatum</name>
    <name type="common">Pomegranate</name>
    <dbReference type="NCBI Taxonomy" id="22663"/>
    <lineage>
        <taxon>Eukaryota</taxon>
        <taxon>Viridiplantae</taxon>
        <taxon>Streptophyta</taxon>
        <taxon>Embryophyta</taxon>
        <taxon>Tracheophyta</taxon>
        <taxon>Spermatophyta</taxon>
        <taxon>Magnoliopsida</taxon>
        <taxon>eudicotyledons</taxon>
        <taxon>Gunneridae</taxon>
        <taxon>Pentapetalae</taxon>
        <taxon>rosids</taxon>
        <taxon>malvids</taxon>
        <taxon>Myrtales</taxon>
        <taxon>Lythraceae</taxon>
        <taxon>Punica</taxon>
    </lineage>
</organism>
<keyword evidence="1" id="KW-1133">Transmembrane helix</keyword>